<dbReference type="OrthoDB" id="4697614at2"/>
<dbReference type="PROSITE" id="PS00175">
    <property type="entry name" value="PG_MUTASE"/>
    <property type="match status" value="1"/>
</dbReference>
<reference evidence="4 5" key="1">
    <citation type="journal article" date="2015" name="Stand. Genomic Sci.">
        <title>Genomic Encyclopedia of Bacterial and Archaeal Type Strains, Phase III: the genomes of soil and plant-associated and newly described type strains.</title>
        <authorList>
            <person name="Whitman W.B."/>
            <person name="Woyke T."/>
            <person name="Klenk H.P."/>
            <person name="Zhou Y."/>
            <person name="Lilburn T.G."/>
            <person name="Beck B.J."/>
            <person name="De Vos P."/>
            <person name="Vandamme P."/>
            <person name="Eisen J.A."/>
            <person name="Garrity G."/>
            <person name="Hugenholtz P."/>
            <person name="Kyrpides N.C."/>
        </authorList>
    </citation>
    <scope>NUCLEOTIDE SEQUENCE [LARGE SCALE GENOMIC DNA]</scope>
    <source>
        <strain evidence="4 5">CV2</strain>
    </source>
</reference>
<dbReference type="SUPFAM" id="SSF53254">
    <property type="entry name" value="Phosphoglycerate mutase-like"/>
    <property type="match status" value="1"/>
</dbReference>
<protein>
    <submittedName>
        <fullName evidence="4">Broad-specificity phosphatase PhoE</fullName>
    </submittedName>
</protein>
<dbReference type="PANTHER" id="PTHR48100:SF59">
    <property type="entry name" value="ADENOSYLCOBALAMIN_ALPHA-RIBAZOLE PHOSPHATASE"/>
    <property type="match status" value="1"/>
</dbReference>
<dbReference type="AlphaFoldDB" id="A0A4Q7LVX2"/>
<gene>
    <name evidence="4" type="ORF">EV141_0090</name>
</gene>
<dbReference type="GO" id="GO:0016791">
    <property type="term" value="F:phosphatase activity"/>
    <property type="evidence" value="ECO:0007669"/>
    <property type="project" value="TreeGrafter"/>
</dbReference>
<evidence type="ECO:0000256" key="1">
    <source>
        <dbReference type="PIRSR" id="PIRSR613078-1"/>
    </source>
</evidence>
<accession>A0A4Q7LVX2</accession>
<dbReference type="Proteomes" id="UP000293519">
    <property type="component" value="Unassembled WGS sequence"/>
</dbReference>
<dbReference type="Pfam" id="PF00300">
    <property type="entry name" value="His_Phos_1"/>
    <property type="match status" value="1"/>
</dbReference>
<feature type="active site" description="Tele-phosphohistidine intermediate" evidence="1">
    <location>
        <position position="9"/>
    </location>
</feature>
<dbReference type="PANTHER" id="PTHR48100">
    <property type="entry name" value="BROAD-SPECIFICITY PHOSPHATASE YOR283W-RELATED"/>
    <property type="match status" value="1"/>
</dbReference>
<feature type="binding site" evidence="2">
    <location>
        <position position="58"/>
    </location>
    <ligand>
        <name>substrate</name>
    </ligand>
</feature>
<evidence type="ECO:0000256" key="2">
    <source>
        <dbReference type="PIRSR" id="PIRSR613078-2"/>
    </source>
</evidence>
<keyword evidence="5" id="KW-1185">Reference proteome</keyword>
<sequence length="217" mass="23328">MTVFALVRHGETDWNRARRIQGATDIPLNDTGRAQAAAAGQLLAGRAWSRIVASPLSRASETAQIIAREAGLGDVEHDASFVERNYGEAEGLTGAELDARFPEGVDVPGRETREAVAERVIAGLHRLADAHPGEAIIVVAHGGVIRSVLESVAPGHHREPITNGSIHSFQHADGGLELVVFDDPLDEQSIFPYADDYDEQNPLAHREDEREAAGGDH</sequence>
<evidence type="ECO:0000313" key="5">
    <source>
        <dbReference type="Proteomes" id="UP000293519"/>
    </source>
</evidence>
<dbReference type="InterPro" id="IPR050275">
    <property type="entry name" value="PGM_Phosphatase"/>
</dbReference>
<dbReference type="InterPro" id="IPR013078">
    <property type="entry name" value="His_Pase_superF_clade-1"/>
</dbReference>
<dbReference type="GO" id="GO:0005737">
    <property type="term" value="C:cytoplasm"/>
    <property type="evidence" value="ECO:0007669"/>
    <property type="project" value="TreeGrafter"/>
</dbReference>
<feature type="active site" description="Proton donor/acceptor" evidence="1">
    <location>
        <position position="83"/>
    </location>
</feature>
<dbReference type="EMBL" id="SGWW01000001">
    <property type="protein sequence ID" value="RZS58881.1"/>
    <property type="molecule type" value="Genomic_DNA"/>
</dbReference>
<dbReference type="InterPro" id="IPR029033">
    <property type="entry name" value="His_PPase_superfam"/>
</dbReference>
<feature type="binding site" evidence="2">
    <location>
        <begin position="8"/>
        <end position="15"/>
    </location>
    <ligand>
        <name>substrate</name>
    </ligand>
</feature>
<proteinExistence type="predicted"/>
<name>A0A4Q7LVX2_9MICO</name>
<organism evidence="4 5">
    <name type="scientific">Microcella putealis</name>
    <dbReference type="NCBI Taxonomy" id="337005"/>
    <lineage>
        <taxon>Bacteria</taxon>
        <taxon>Bacillati</taxon>
        <taxon>Actinomycetota</taxon>
        <taxon>Actinomycetes</taxon>
        <taxon>Micrococcales</taxon>
        <taxon>Microbacteriaceae</taxon>
        <taxon>Microcella</taxon>
    </lineage>
</organism>
<comment type="caution">
    <text evidence="4">The sequence shown here is derived from an EMBL/GenBank/DDBJ whole genome shotgun (WGS) entry which is preliminary data.</text>
</comment>
<feature type="compositionally biased region" description="Basic and acidic residues" evidence="3">
    <location>
        <begin position="204"/>
        <end position="217"/>
    </location>
</feature>
<dbReference type="CDD" id="cd07067">
    <property type="entry name" value="HP_PGM_like"/>
    <property type="match status" value="1"/>
</dbReference>
<dbReference type="RefSeq" id="WP_130484024.1">
    <property type="nucleotide sequence ID" value="NZ_SGWW01000001.1"/>
</dbReference>
<evidence type="ECO:0000313" key="4">
    <source>
        <dbReference type="EMBL" id="RZS58881.1"/>
    </source>
</evidence>
<dbReference type="InterPro" id="IPR001345">
    <property type="entry name" value="PG/BPGM_mutase_AS"/>
</dbReference>
<dbReference type="Gene3D" id="3.40.50.1240">
    <property type="entry name" value="Phosphoglycerate mutase-like"/>
    <property type="match status" value="1"/>
</dbReference>
<feature type="region of interest" description="Disordered" evidence="3">
    <location>
        <begin position="194"/>
        <end position="217"/>
    </location>
</feature>
<dbReference type="SMART" id="SM00855">
    <property type="entry name" value="PGAM"/>
    <property type="match status" value="1"/>
</dbReference>
<evidence type="ECO:0000256" key="3">
    <source>
        <dbReference type="SAM" id="MobiDB-lite"/>
    </source>
</evidence>
<feature type="binding site" evidence="2">
    <location>
        <begin position="83"/>
        <end position="86"/>
    </location>
    <ligand>
        <name>substrate</name>
    </ligand>
</feature>